<name>A0ABW8IZY7_9GAMM</name>
<dbReference type="Gene3D" id="3.40.50.1110">
    <property type="entry name" value="SGNH hydrolase"/>
    <property type="match status" value="1"/>
</dbReference>
<evidence type="ECO:0000259" key="2">
    <source>
        <dbReference type="Pfam" id="PF13472"/>
    </source>
</evidence>
<dbReference type="EMBL" id="JADIKK010000008">
    <property type="protein sequence ID" value="MFK2876046.1"/>
    <property type="molecule type" value="Genomic_DNA"/>
</dbReference>
<keyword evidence="6" id="KW-1185">Reference proteome</keyword>
<evidence type="ECO:0000313" key="3">
    <source>
        <dbReference type="EMBL" id="MFK2875593.1"/>
    </source>
</evidence>
<protein>
    <recommendedName>
        <fullName evidence="2">SGNH hydrolase-type esterase domain-containing protein</fullName>
    </recommendedName>
</protein>
<sequence length="452" mass="47895">MASVSRLLTISAWCAGWLALSFCRPLMAQDGAPPVGGVNDLVCPNTSPAQPKPSATNPGGRAALVGSQMPSDAELGSLARTVIRTQPLLAAGTIAGFAPGSATRPRRIAFWGDSHIAGGPFAPTLIQALRDKGLSVEARFLPPTMGRANIVLPGLRAYCIGSSWTTEIAYTSPTTLDIGPALANRTVDAGPDSYLWLDLRDAARQTDVQQVQLVYSAPAGASIDYVIDDRVQRTVSLPAAATSHMVALRADAPISTLKLRLSRGKLVLQGFILDRTQVPDVAFDFFGIPSATAKGWANANPEALAQALHGVSYDGVVLEYGTNEGADPDFDGDKYATMLSRALGNLRQVFPAASCVLVGPPDRGVLRQGKGGTLPLLTYGRIHQRIEQIQRDVGSRFGCVAWNWQDLMGGPGGSYGWAHANPSLMGHDLIHLSPDGYRLTGRSLAHSLDWAP</sequence>
<feature type="domain" description="SGNH hydrolase-type esterase" evidence="2">
    <location>
        <begin position="281"/>
        <end position="439"/>
    </location>
</feature>
<dbReference type="SUPFAM" id="SSF52266">
    <property type="entry name" value="SGNH hydrolase"/>
    <property type="match status" value="1"/>
</dbReference>
<feature type="chain" id="PRO_5045033801" description="SGNH hydrolase-type esterase domain-containing protein" evidence="1">
    <location>
        <begin position="29"/>
        <end position="452"/>
    </location>
</feature>
<organism evidence="3 6">
    <name type="scientific">Rhodanobacter hydrolyticus</name>
    <dbReference type="NCBI Taxonomy" id="2250595"/>
    <lineage>
        <taxon>Bacteria</taxon>
        <taxon>Pseudomonadati</taxon>
        <taxon>Pseudomonadota</taxon>
        <taxon>Gammaproteobacteria</taxon>
        <taxon>Lysobacterales</taxon>
        <taxon>Rhodanobacteraceae</taxon>
        <taxon>Rhodanobacter</taxon>
    </lineage>
</organism>
<evidence type="ECO:0000313" key="4">
    <source>
        <dbReference type="EMBL" id="MFK2876046.1"/>
    </source>
</evidence>
<accession>A0ABW8IZY7</accession>
<proteinExistence type="predicted"/>
<comment type="caution">
    <text evidence="3">The sequence shown here is derived from an EMBL/GenBank/DDBJ whole genome shotgun (WGS) entry which is preliminary data.</text>
</comment>
<dbReference type="Gene3D" id="2.60.120.1360">
    <property type="match status" value="1"/>
</dbReference>
<evidence type="ECO:0000313" key="5">
    <source>
        <dbReference type="EMBL" id="MFK2879612.1"/>
    </source>
</evidence>
<dbReference type="Proteomes" id="UP001620339">
    <property type="component" value="Unassembled WGS sequence"/>
</dbReference>
<dbReference type="Pfam" id="PF13472">
    <property type="entry name" value="Lipase_GDSL_2"/>
    <property type="match status" value="1"/>
</dbReference>
<feature type="signal peptide" evidence="1">
    <location>
        <begin position="1"/>
        <end position="28"/>
    </location>
</feature>
<keyword evidence="1" id="KW-0732">Signal</keyword>
<evidence type="ECO:0000256" key="1">
    <source>
        <dbReference type="SAM" id="SignalP"/>
    </source>
</evidence>
<dbReference type="RefSeq" id="WP_404611580.1">
    <property type="nucleotide sequence ID" value="NZ_JADIKK010000007.1"/>
</dbReference>
<evidence type="ECO:0000313" key="6">
    <source>
        <dbReference type="Proteomes" id="UP001620339"/>
    </source>
</evidence>
<reference evidence="3 6" key="1">
    <citation type="submission" date="2020-10" db="EMBL/GenBank/DDBJ databases">
        <title>Phylogeny of dyella-like bacteria.</title>
        <authorList>
            <person name="Fu J."/>
        </authorList>
    </citation>
    <scope>NUCLEOTIDE SEQUENCE [LARGE SCALE GENOMIC DNA]</scope>
    <source>
        <strain evidence="3 6">KACC 19113</strain>
    </source>
</reference>
<dbReference type="InterPro" id="IPR013830">
    <property type="entry name" value="SGNH_hydro"/>
</dbReference>
<dbReference type="EMBL" id="JADIKK010000008">
    <property type="protein sequence ID" value="MFK2879612.1"/>
    <property type="molecule type" value="Genomic_DNA"/>
</dbReference>
<dbReference type="InterPro" id="IPR036514">
    <property type="entry name" value="SGNH_hydro_sf"/>
</dbReference>
<dbReference type="EMBL" id="JADIKK010000007">
    <property type="protein sequence ID" value="MFK2875593.1"/>
    <property type="molecule type" value="Genomic_DNA"/>
</dbReference>
<gene>
    <name evidence="3" type="ORF">ISP25_00655</name>
    <name evidence="4" type="ORF">ISP25_03015</name>
    <name evidence="5" type="ORF">ISP25_21275</name>
</gene>